<dbReference type="GO" id="GO:0005829">
    <property type="term" value="C:cytosol"/>
    <property type="evidence" value="ECO:0007669"/>
    <property type="project" value="TreeGrafter"/>
</dbReference>
<dbReference type="AlphaFoldDB" id="A0A0D2A7S5"/>
<dbReference type="OrthoDB" id="92161at2759"/>
<dbReference type="Proteomes" id="UP000053328">
    <property type="component" value="Unassembled WGS sequence"/>
</dbReference>
<dbReference type="HOGENOM" id="CLU_054974_0_2_1"/>
<dbReference type="RefSeq" id="XP_016241058.1">
    <property type="nucleotide sequence ID" value="XM_016375782.1"/>
</dbReference>
<evidence type="ECO:0000313" key="3">
    <source>
        <dbReference type="Proteomes" id="UP000053328"/>
    </source>
</evidence>
<sequence>MTDQTVRMFVLETDQPHPDTKADRGSFGNILDDLFNDAGSQHTPPLRVETDMHYVVEDPPKHRGHVPTADEIPPETRAILITGSMYDAHGDDPWILKLLDLLRQLWHERPSLRFSGVCFGHQILCRMLGAQVQPHPNGDWELAHTELELTELGKQLFRTDQPTIQLHQMHQDQVATVPSAESTDLLGPEDKVHVWATTDHTRIQGLYLRDRLFTSQGHLGFDEDTVRREVDMRVDNGGIKNSTFAEQRKETAELKHDGILVAGAVLRFFHGEDRDIS</sequence>
<accession>A0A0D2A7S5</accession>
<dbReference type="STRING" id="91928.A0A0D2A7S5"/>
<feature type="domain" description="Glutamine amidotransferase" evidence="1">
    <location>
        <begin position="114"/>
        <end position="218"/>
    </location>
</feature>
<dbReference type="GO" id="GO:0005634">
    <property type="term" value="C:nucleus"/>
    <property type="evidence" value="ECO:0007669"/>
    <property type="project" value="TreeGrafter"/>
</dbReference>
<dbReference type="InterPro" id="IPR017926">
    <property type="entry name" value="GATASE"/>
</dbReference>
<organism evidence="2 3">
    <name type="scientific">Exophiala spinifera</name>
    <dbReference type="NCBI Taxonomy" id="91928"/>
    <lineage>
        <taxon>Eukaryota</taxon>
        <taxon>Fungi</taxon>
        <taxon>Dikarya</taxon>
        <taxon>Ascomycota</taxon>
        <taxon>Pezizomycotina</taxon>
        <taxon>Eurotiomycetes</taxon>
        <taxon>Chaetothyriomycetidae</taxon>
        <taxon>Chaetothyriales</taxon>
        <taxon>Herpotrichiellaceae</taxon>
        <taxon>Exophiala</taxon>
    </lineage>
</organism>
<proteinExistence type="predicted"/>
<name>A0A0D2A7S5_9EURO</name>
<evidence type="ECO:0000313" key="2">
    <source>
        <dbReference type="EMBL" id="KIW20842.1"/>
    </source>
</evidence>
<dbReference type="InterPro" id="IPR029062">
    <property type="entry name" value="Class_I_gatase-like"/>
</dbReference>
<dbReference type="SUPFAM" id="SSF52317">
    <property type="entry name" value="Class I glutamine amidotransferase-like"/>
    <property type="match status" value="1"/>
</dbReference>
<keyword evidence="3" id="KW-1185">Reference proteome</keyword>
<dbReference type="InterPro" id="IPR044992">
    <property type="entry name" value="ChyE-like"/>
</dbReference>
<protein>
    <recommendedName>
        <fullName evidence="1">Glutamine amidotransferase domain-containing protein</fullName>
    </recommendedName>
</protein>
<dbReference type="PANTHER" id="PTHR42695:SF4">
    <property type="entry name" value="GLUTAMINE AMIDOTRANSFERASE DOMAIN-CONTAINING PROTEIN"/>
    <property type="match status" value="1"/>
</dbReference>
<dbReference type="GeneID" id="27328503"/>
<dbReference type="Gene3D" id="3.40.50.880">
    <property type="match status" value="1"/>
</dbReference>
<dbReference type="PANTHER" id="PTHR42695">
    <property type="entry name" value="GLUTAMINE AMIDOTRANSFERASE YLR126C-RELATED"/>
    <property type="match status" value="1"/>
</dbReference>
<dbReference type="EMBL" id="KN847492">
    <property type="protein sequence ID" value="KIW20842.1"/>
    <property type="molecule type" value="Genomic_DNA"/>
</dbReference>
<reference evidence="2 3" key="1">
    <citation type="submission" date="2015-01" db="EMBL/GenBank/DDBJ databases">
        <title>The Genome Sequence of Exophiala spinifera CBS89968.</title>
        <authorList>
            <consortium name="The Broad Institute Genomics Platform"/>
            <person name="Cuomo C."/>
            <person name="de Hoog S."/>
            <person name="Gorbushina A."/>
            <person name="Stielow B."/>
            <person name="Teixiera M."/>
            <person name="Abouelleil A."/>
            <person name="Chapman S.B."/>
            <person name="Priest M."/>
            <person name="Young S.K."/>
            <person name="Wortman J."/>
            <person name="Nusbaum C."/>
            <person name="Birren B."/>
        </authorList>
    </citation>
    <scope>NUCLEOTIDE SEQUENCE [LARGE SCALE GENOMIC DNA]</scope>
    <source>
        <strain evidence="2 3">CBS 89968</strain>
    </source>
</reference>
<dbReference type="VEuPathDB" id="FungiDB:PV08_01420"/>
<dbReference type="Pfam" id="PF00117">
    <property type="entry name" value="GATase"/>
    <property type="match status" value="1"/>
</dbReference>
<evidence type="ECO:0000259" key="1">
    <source>
        <dbReference type="Pfam" id="PF00117"/>
    </source>
</evidence>
<gene>
    <name evidence="2" type="ORF">PV08_01420</name>
</gene>